<organism evidence="1 2">
    <name type="scientific">Scortum barcoo</name>
    <name type="common">barcoo grunter</name>
    <dbReference type="NCBI Taxonomy" id="214431"/>
    <lineage>
        <taxon>Eukaryota</taxon>
        <taxon>Metazoa</taxon>
        <taxon>Chordata</taxon>
        <taxon>Craniata</taxon>
        <taxon>Vertebrata</taxon>
        <taxon>Euteleostomi</taxon>
        <taxon>Actinopterygii</taxon>
        <taxon>Neopterygii</taxon>
        <taxon>Teleostei</taxon>
        <taxon>Neoteleostei</taxon>
        <taxon>Acanthomorphata</taxon>
        <taxon>Eupercaria</taxon>
        <taxon>Centrarchiformes</taxon>
        <taxon>Terapontoidei</taxon>
        <taxon>Terapontidae</taxon>
        <taxon>Scortum</taxon>
    </lineage>
</organism>
<comment type="caution">
    <text evidence="1">The sequence shown here is derived from an EMBL/GenBank/DDBJ whole genome shotgun (WGS) entry which is preliminary data.</text>
</comment>
<keyword evidence="2" id="KW-1185">Reference proteome</keyword>
<reference evidence="1" key="1">
    <citation type="submission" date="2022-04" db="EMBL/GenBank/DDBJ databases">
        <title>Jade perch genome.</title>
        <authorList>
            <person name="Chao B."/>
        </authorList>
    </citation>
    <scope>NUCLEOTIDE SEQUENCE</scope>
    <source>
        <strain evidence="1">CB-2022</strain>
    </source>
</reference>
<protein>
    <submittedName>
        <fullName evidence="1">Uncharacterized protein</fullName>
    </submittedName>
</protein>
<proteinExistence type="predicted"/>
<evidence type="ECO:0000313" key="1">
    <source>
        <dbReference type="EMBL" id="KAI3356674.1"/>
    </source>
</evidence>
<gene>
    <name evidence="1" type="ORF">L3Q82_003362</name>
</gene>
<sequence length="92" mass="10453">MFDHTSPSRDASRALLSLKQRGRGVIDYAIEFRTLVADSGWNEVSIIDAFVNGLEEEVKDHLAPHDLPTDFEDLVDLVDLATRIDTRLQERE</sequence>
<dbReference type="EMBL" id="CM041549">
    <property type="protein sequence ID" value="KAI3356674.1"/>
    <property type="molecule type" value="Genomic_DNA"/>
</dbReference>
<evidence type="ECO:0000313" key="2">
    <source>
        <dbReference type="Proteomes" id="UP000831701"/>
    </source>
</evidence>
<name>A0ACB8VMB8_9TELE</name>
<dbReference type="Proteomes" id="UP000831701">
    <property type="component" value="Chromosome 19"/>
</dbReference>
<accession>A0ACB8VMB8</accession>